<evidence type="ECO:0000256" key="11">
    <source>
        <dbReference type="ARBA" id="ARBA00023180"/>
    </source>
</evidence>
<evidence type="ECO:0000259" key="14">
    <source>
        <dbReference type="Pfam" id="PF17039"/>
    </source>
</evidence>
<sequence length="425" mass="50543">MLSLTSKCALNIIFFFSLFLVLLFISMWRSNSPITNPIKNFFTSYVLILSHEQEFSDYDDNFLKIIPSGTKPAHRLKNNEFFKSKLKIILFWNSWNYFGPLLGNAPFVDSQCPITSCIFTFDQSLIEQSDVVVFYIQTMTSFPTNRNSHQRFVLFQLETPTTDNLPRILDDYRVNHRYFNWTMTYRWDSDIVYRGDYGYIVEKSAISSSGIRSRQLKDWSFKNGKTPSRERKNAMEDIVKRKTKLVAWFVSHCFTPIRREEYVYQLRQYIPIDIFGGCNNRDCPYDCNEMLSNDYKFYLAFENSWCQDYVTEKFYRPLKHNTVPIVMGGADYDRFAPPNSYINARDFDSPKKLAEYILFLNNTDSLYMRYFEWKKHFDILLPDHYGLCDLCRMAHDTTAPSKIYSDIKQWWIDRSGCENNTMKFF</sequence>
<dbReference type="Proteomes" id="UP001234178">
    <property type="component" value="Unassembled WGS sequence"/>
</dbReference>
<evidence type="ECO:0000259" key="13">
    <source>
        <dbReference type="Pfam" id="PF00852"/>
    </source>
</evidence>
<accession>A0ABQ9Z133</accession>
<proteinExistence type="inferred from homology"/>
<dbReference type="Pfam" id="PF17039">
    <property type="entry name" value="Glyco_tran_10_N"/>
    <property type="match status" value="1"/>
</dbReference>
<keyword evidence="6 12" id="KW-0812">Transmembrane</keyword>
<keyword evidence="16" id="KW-1185">Reference proteome</keyword>
<keyword evidence="9 12" id="KW-0333">Golgi apparatus</keyword>
<evidence type="ECO:0000256" key="3">
    <source>
        <dbReference type="ARBA" id="ARBA00008919"/>
    </source>
</evidence>
<dbReference type="InterPro" id="IPR001503">
    <property type="entry name" value="Glyco_trans_10"/>
</dbReference>
<protein>
    <recommendedName>
        <fullName evidence="12">Fucosyltransferase</fullName>
        <ecNumber evidence="12">2.4.1.-</ecNumber>
    </recommendedName>
</protein>
<evidence type="ECO:0000256" key="2">
    <source>
        <dbReference type="ARBA" id="ARBA00004922"/>
    </source>
</evidence>
<evidence type="ECO:0000256" key="4">
    <source>
        <dbReference type="ARBA" id="ARBA00022676"/>
    </source>
</evidence>
<keyword evidence="8 12" id="KW-1133">Transmembrane helix</keyword>
<keyword evidence="11" id="KW-0325">Glycoprotein</keyword>
<dbReference type="EC" id="2.4.1.-" evidence="12"/>
<evidence type="ECO:0000256" key="12">
    <source>
        <dbReference type="RuleBase" id="RU003832"/>
    </source>
</evidence>
<comment type="subcellular location">
    <subcellularLocation>
        <location evidence="1 12">Golgi apparatus</location>
        <location evidence="1 12">Golgi stack membrane</location>
        <topology evidence="1 12">Single-pass type II membrane protein</topology>
    </subcellularLocation>
</comment>
<evidence type="ECO:0000256" key="1">
    <source>
        <dbReference type="ARBA" id="ARBA00004447"/>
    </source>
</evidence>
<organism evidence="15 16">
    <name type="scientific">Daphnia magna</name>
    <dbReference type="NCBI Taxonomy" id="35525"/>
    <lineage>
        <taxon>Eukaryota</taxon>
        <taxon>Metazoa</taxon>
        <taxon>Ecdysozoa</taxon>
        <taxon>Arthropoda</taxon>
        <taxon>Crustacea</taxon>
        <taxon>Branchiopoda</taxon>
        <taxon>Diplostraca</taxon>
        <taxon>Cladocera</taxon>
        <taxon>Anomopoda</taxon>
        <taxon>Daphniidae</taxon>
        <taxon>Daphnia</taxon>
    </lineage>
</organism>
<keyword evidence="10 12" id="KW-0472">Membrane</keyword>
<dbReference type="EMBL" id="JAOYFB010000002">
    <property type="protein sequence ID" value="KAK4006551.1"/>
    <property type="molecule type" value="Genomic_DNA"/>
</dbReference>
<dbReference type="Pfam" id="PF00852">
    <property type="entry name" value="Glyco_transf_10"/>
    <property type="match status" value="1"/>
</dbReference>
<dbReference type="InterPro" id="IPR055270">
    <property type="entry name" value="Glyco_tran_10_C"/>
</dbReference>
<evidence type="ECO:0000256" key="10">
    <source>
        <dbReference type="ARBA" id="ARBA00023136"/>
    </source>
</evidence>
<keyword evidence="4 12" id="KW-0328">Glycosyltransferase</keyword>
<dbReference type="PANTHER" id="PTHR48438">
    <property type="entry name" value="ALPHA-(1,3)-FUCOSYLTRANSFERASE C-RELATED"/>
    <property type="match status" value="1"/>
</dbReference>
<evidence type="ECO:0000256" key="9">
    <source>
        <dbReference type="ARBA" id="ARBA00023034"/>
    </source>
</evidence>
<dbReference type="PANTHER" id="PTHR48438:SF1">
    <property type="entry name" value="ALPHA-(1,3)-FUCOSYLTRANSFERASE C-RELATED"/>
    <property type="match status" value="1"/>
</dbReference>
<dbReference type="SUPFAM" id="SSF53756">
    <property type="entry name" value="UDP-Glycosyltransferase/glycogen phosphorylase"/>
    <property type="match status" value="1"/>
</dbReference>
<feature type="domain" description="Fucosyltransferase C-terminal" evidence="13">
    <location>
        <begin position="240"/>
        <end position="410"/>
    </location>
</feature>
<evidence type="ECO:0000256" key="6">
    <source>
        <dbReference type="ARBA" id="ARBA00022692"/>
    </source>
</evidence>
<evidence type="ECO:0000313" key="16">
    <source>
        <dbReference type="Proteomes" id="UP001234178"/>
    </source>
</evidence>
<dbReference type="InterPro" id="IPR031481">
    <property type="entry name" value="Glyco_tran_10_N"/>
</dbReference>
<evidence type="ECO:0000256" key="5">
    <source>
        <dbReference type="ARBA" id="ARBA00022679"/>
    </source>
</evidence>
<comment type="pathway">
    <text evidence="2">Protein modification; protein glycosylation.</text>
</comment>
<reference evidence="15 16" key="1">
    <citation type="journal article" date="2023" name="Nucleic Acids Res.">
        <title>The hologenome of Daphnia magna reveals possible DNA methylation and microbiome-mediated evolution of the host genome.</title>
        <authorList>
            <person name="Chaturvedi A."/>
            <person name="Li X."/>
            <person name="Dhandapani V."/>
            <person name="Marshall H."/>
            <person name="Kissane S."/>
            <person name="Cuenca-Cambronero M."/>
            <person name="Asole G."/>
            <person name="Calvet F."/>
            <person name="Ruiz-Romero M."/>
            <person name="Marangio P."/>
            <person name="Guigo R."/>
            <person name="Rago D."/>
            <person name="Mirbahai L."/>
            <person name="Eastwood N."/>
            <person name="Colbourne J.K."/>
            <person name="Zhou J."/>
            <person name="Mallon E."/>
            <person name="Orsini L."/>
        </authorList>
    </citation>
    <scope>NUCLEOTIDE SEQUENCE [LARGE SCALE GENOMIC DNA]</scope>
    <source>
        <strain evidence="15">LRV0_1</strain>
    </source>
</reference>
<feature type="transmembrane region" description="Helical" evidence="12">
    <location>
        <begin position="9"/>
        <end position="28"/>
    </location>
</feature>
<evidence type="ECO:0000256" key="7">
    <source>
        <dbReference type="ARBA" id="ARBA00022968"/>
    </source>
</evidence>
<keyword evidence="7" id="KW-0735">Signal-anchor</keyword>
<name>A0ABQ9Z133_9CRUS</name>
<dbReference type="InterPro" id="IPR038577">
    <property type="entry name" value="GT10-like_C_sf"/>
</dbReference>
<evidence type="ECO:0000313" key="15">
    <source>
        <dbReference type="EMBL" id="KAK4006551.1"/>
    </source>
</evidence>
<dbReference type="Gene3D" id="3.40.50.11660">
    <property type="entry name" value="Glycosyl transferase family 10, C-terminal domain"/>
    <property type="match status" value="1"/>
</dbReference>
<comment type="caution">
    <text evidence="15">The sequence shown here is derived from an EMBL/GenBank/DDBJ whole genome shotgun (WGS) entry which is preliminary data.</text>
</comment>
<evidence type="ECO:0000256" key="8">
    <source>
        <dbReference type="ARBA" id="ARBA00022989"/>
    </source>
</evidence>
<gene>
    <name evidence="15" type="ORF">OUZ56_011706</name>
</gene>
<keyword evidence="5 12" id="KW-0808">Transferase</keyword>
<comment type="similarity">
    <text evidence="3 12">Belongs to the glycosyltransferase 10 family.</text>
</comment>
<feature type="domain" description="Fucosyltransferase N-terminal" evidence="14">
    <location>
        <begin position="85"/>
        <end position="193"/>
    </location>
</feature>